<dbReference type="PROSITE" id="PS50112">
    <property type="entry name" value="PAS"/>
    <property type="match status" value="2"/>
</dbReference>
<dbReference type="CDD" id="cd16922">
    <property type="entry name" value="HATPase_EvgS-ArcB-TorS-like"/>
    <property type="match status" value="1"/>
</dbReference>
<evidence type="ECO:0000256" key="5">
    <source>
        <dbReference type="ARBA" id="ARBA00022553"/>
    </source>
</evidence>
<dbReference type="InterPro" id="IPR013655">
    <property type="entry name" value="PAS_fold_3"/>
</dbReference>
<dbReference type="NCBIfam" id="TIGR00229">
    <property type="entry name" value="sensory_box"/>
    <property type="match status" value="2"/>
</dbReference>
<keyword evidence="12" id="KW-1133">Transmembrane helix</keyword>
<dbReference type="Gene3D" id="1.20.120.160">
    <property type="entry name" value="HPT domain"/>
    <property type="match status" value="1"/>
</dbReference>
<dbReference type="GO" id="GO:0000155">
    <property type="term" value="F:phosphorelay sensor kinase activity"/>
    <property type="evidence" value="ECO:0007669"/>
    <property type="project" value="InterPro"/>
</dbReference>
<dbReference type="SMART" id="SM00387">
    <property type="entry name" value="HATPase_c"/>
    <property type="match status" value="1"/>
</dbReference>
<comment type="caution">
    <text evidence="17">The sequence shown here is derived from an EMBL/GenBank/DDBJ whole genome shotgun (WGS) entry which is preliminary data.</text>
</comment>
<dbReference type="InterPro" id="IPR000700">
    <property type="entry name" value="PAS-assoc_C"/>
</dbReference>
<dbReference type="FunFam" id="3.40.50.2300:FF:000121">
    <property type="entry name" value="Sensor histidine kinase RcsC"/>
    <property type="match status" value="1"/>
</dbReference>
<dbReference type="InterPro" id="IPR005467">
    <property type="entry name" value="His_kinase_dom"/>
</dbReference>
<dbReference type="SMART" id="SM00388">
    <property type="entry name" value="HisKA"/>
    <property type="match status" value="1"/>
</dbReference>
<keyword evidence="11" id="KW-0067">ATP-binding</keyword>
<dbReference type="GO" id="GO:0005886">
    <property type="term" value="C:plasma membrane"/>
    <property type="evidence" value="ECO:0007669"/>
    <property type="project" value="UniProtKB-SubCell"/>
</dbReference>
<keyword evidence="6" id="KW-0808">Transferase</keyword>
<evidence type="ECO:0000256" key="8">
    <source>
        <dbReference type="ARBA" id="ARBA00022741"/>
    </source>
</evidence>
<keyword evidence="10" id="KW-0378">Hydrolase</keyword>
<dbReference type="SUPFAM" id="SSF55785">
    <property type="entry name" value="PYP-like sensor domain (PAS domain)"/>
    <property type="match status" value="3"/>
</dbReference>
<keyword evidence="8" id="KW-0547">Nucleotide-binding</keyword>
<dbReference type="InterPro" id="IPR001610">
    <property type="entry name" value="PAC"/>
</dbReference>
<dbReference type="InterPro" id="IPR003594">
    <property type="entry name" value="HATPase_dom"/>
</dbReference>
<dbReference type="Gene3D" id="3.30.450.20">
    <property type="entry name" value="PAS domain"/>
    <property type="match status" value="3"/>
</dbReference>
<dbReference type="CDD" id="cd17546">
    <property type="entry name" value="REC_hyHK_CKI1_RcsC-like"/>
    <property type="match status" value="1"/>
</dbReference>
<dbReference type="InterPro" id="IPR036641">
    <property type="entry name" value="HPT_dom_sf"/>
</dbReference>
<evidence type="ECO:0000256" key="6">
    <source>
        <dbReference type="ARBA" id="ARBA00022679"/>
    </source>
</evidence>
<comment type="subcellular location">
    <subcellularLocation>
        <location evidence="2">Cell membrane</location>
        <topology evidence="2">Multi-pass membrane protein</topology>
    </subcellularLocation>
</comment>
<accession>A0A837G8Q5</accession>
<dbReference type="GO" id="GO:0016787">
    <property type="term" value="F:hydrolase activity"/>
    <property type="evidence" value="ECO:0007669"/>
    <property type="project" value="UniProtKB-KW"/>
</dbReference>
<dbReference type="InterPro" id="IPR004358">
    <property type="entry name" value="Sig_transdc_His_kin-like_C"/>
</dbReference>
<evidence type="ECO:0000256" key="15">
    <source>
        <dbReference type="ARBA" id="ARBA00064003"/>
    </source>
</evidence>
<gene>
    <name evidence="17" type="ORF">TW71_10480</name>
</gene>
<dbReference type="SUPFAM" id="SSF55874">
    <property type="entry name" value="ATPase domain of HSP90 chaperone/DNA topoisomerase II/histidine kinase"/>
    <property type="match status" value="1"/>
</dbReference>
<dbReference type="InterPro" id="IPR008207">
    <property type="entry name" value="Sig_transdc_His_kin_Hpt_dom"/>
</dbReference>
<keyword evidence="4" id="KW-1003">Cell membrane</keyword>
<evidence type="ECO:0000256" key="4">
    <source>
        <dbReference type="ARBA" id="ARBA00022475"/>
    </source>
</evidence>
<evidence type="ECO:0000256" key="7">
    <source>
        <dbReference type="ARBA" id="ARBA00022692"/>
    </source>
</evidence>
<evidence type="ECO:0000256" key="10">
    <source>
        <dbReference type="ARBA" id="ARBA00022801"/>
    </source>
</evidence>
<dbReference type="InterPro" id="IPR036890">
    <property type="entry name" value="HATPase_C_sf"/>
</dbReference>
<evidence type="ECO:0000256" key="3">
    <source>
        <dbReference type="ARBA" id="ARBA00012438"/>
    </source>
</evidence>
<evidence type="ECO:0000256" key="2">
    <source>
        <dbReference type="ARBA" id="ARBA00004651"/>
    </source>
</evidence>
<protein>
    <recommendedName>
        <fullName evidence="16">Sensory/regulatory protein RpfC</fullName>
        <ecNumber evidence="3">2.7.13.3</ecNumber>
    </recommendedName>
</protein>
<evidence type="ECO:0000256" key="12">
    <source>
        <dbReference type="ARBA" id="ARBA00022989"/>
    </source>
</evidence>
<dbReference type="PROSITE" id="PS50894">
    <property type="entry name" value="HPT"/>
    <property type="match status" value="1"/>
</dbReference>
<dbReference type="Pfam" id="PF02518">
    <property type="entry name" value="HATPase_c"/>
    <property type="match status" value="1"/>
</dbReference>
<evidence type="ECO:0000256" key="13">
    <source>
        <dbReference type="ARBA" id="ARBA00023012"/>
    </source>
</evidence>
<dbReference type="CDD" id="cd00130">
    <property type="entry name" value="PAS"/>
    <property type="match status" value="2"/>
</dbReference>
<evidence type="ECO:0000256" key="1">
    <source>
        <dbReference type="ARBA" id="ARBA00000085"/>
    </source>
</evidence>
<evidence type="ECO:0000256" key="16">
    <source>
        <dbReference type="ARBA" id="ARBA00068150"/>
    </source>
</evidence>
<evidence type="ECO:0000313" key="17">
    <source>
        <dbReference type="EMBL" id="KJY73195.1"/>
    </source>
</evidence>
<dbReference type="FunFam" id="3.30.565.10:FF:000010">
    <property type="entry name" value="Sensor histidine kinase RcsC"/>
    <property type="match status" value="1"/>
</dbReference>
<dbReference type="AlphaFoldDB" id="A0A837G8Q5"/>
<keyword evidence="13" id="KW-0902">Two-component regulatory system</keyword>
<dbReference type="Pfam" id="PF01627">
    <property type="entry name" value="Hpt"/>
    <property type="match status" value="1"/>
</dbReference>
<dbReference type="SMART" id="SM00091">
    <property type="entry name" value="PAS"/>
    <property type="match status" value="3"/>
</dbReference>
<dbReference type="Gene3D" id="2.10.70.100">
    <property type="match status" value="1"/>
</dbReference>
<keyword evidence="5" id="KW-0597">Phosphoprotein</keyword>
<dbReference type="InterPro" id="IPR000014">
    <property type="entry name" value="PAS"/>
</dbReference>
<dbReference type="SUPFAM" id="SSF47226">
    <property type="entry name" value="Histidine-containing phosphotransfer domain, HPT domain"/>
    <property type="match status" value="1"/>
</dbReference>
<proteinExistence type="predicted"/>
<dbReference type="PANTHER" id="PTHR45339">
    <property type="entry name" value="HYBRID SIGNAL TRANSDUCTION HISTIDINE KINASE J"/>
    <property type="match status" value="1"/>
</dbReference>
<dbReference type="Gene3D" id="3.40.50.2300">
    <property type="match status" value="1"/>
</dbReference>
<dbReference type="Pfam" id="PF00072">
    <property type="entry name" value="Response_reg"/>
    <property type="match status" value="1"/>
</dbReference>
<dbReference type="InterPro" id="IPR035965">
    <property type="entry name" value="PAS-like_dom_sf"/>
</dbReference>
<comment type="subunit">
    <text evidence="15">At low DSF concentrations, interacts with RpfF.</text>
</comment>
<dbReference type="InterPro" id="IPR001789">
    <property type="entry name" value="Sig_transdc_resp-reg_receiver"/>
</dbReference>
<dbReference type="PROSITE" id="PS50113">
    <property type="entry name" value="PAC"/>
    <property type="match status" value="1"/>
</dbReference>
<dbReference type="GO" id="GO:0005524">
    <property type="term" value="F:ATP binding"/>
    <property type="evidence" value="ECO:0007669"/>
    <property type="project" value="UniProtKB-KW"/>
</dbReference>
<keyword evidence="9 17" id="KW-0418">Kinase</keyword>
<evidence type="ECO:0000256" key="14">
    <source>
        <dbReference type="ARBA" id="ARBA00023136"/>
    </source>
</evidence>
<dbReference type="SMART" id="SM00448">
    <property type="entry name" value="REC"/>
    <property type="match status" value="1"/>
</dbReference>
<dbReference type="RefSeq" id="WP_045985843.1">
    <property type="nucleotide sequence ID" value="NZ_CP063052.1"/>
</dbReference>
<keyword evidence="7" id="KW-0812">Transmembrane</keyword>
<dbReference type="SUPFAM" id="SSF52172">
    <property type="entry name" value="CheY-like"/>
    <property type="match status" value="1"/>
</dbReference>
<sequence length="1103" mass="123803">MKNPFTALLADKQSKKTAPQQDDSIKTSVLDLLSDGMVIFDGQVGSNAIFYANPAFLKYYGLPSNQVIGRNIIEFYSHYLNDDHIAELHSAVHEATSHTTEICVNQETKKGWLRINLEAMRKQGGGNHYLILNQADISQMKQVRQELKTSNQKLQQLVSNQNQRINEQEVQMGVMFEQAVDNMLLLNAELKVLDVNDSALSLFEHSKSDLLGLELTSLLYEFTENNIEDKLSSVEMYQEVPLDEVIKVSRTSDVLSLLGSVRYITMKTQKYIVLTLRDISKEQMAQNELRRSQSELEEVVRSLNLATQAGGIGIWSWDFTTNELSWDDRMYEIYGVDPGNSKNNYTMWQERVLEEDIFTAEEALNKARENLTQFNSEFRIQLPDKEIRWIKAAANVLFDQDGTTPIGMGGINIDVTKEKNAQANLRHESEIALAASEAKSMFLANMSHEIRTPMNGVVGMLSLLSESELNGEQKSMVTTIKDSALTLLHIINDILDFSKIEAGQMSLESVPVELQKLIERTLDVLCLQANNKGIELYLTYDASLPKVIMSDSVRLSQVLLNLVGNAVKFTDSTDEMKGKVWVSATLNQHDIAPYVEIIIEDNGIGMTEEQIEKLFKAFSQADTSTTRLYGGTGLGLSITRSLLEMMGGDIHVDSRFGVGSRFSVELPFIEVEEPPQDPTPNYVNGSRILFVTNDQNIATFCDINLANFRCKTNCVANMQRAIAVLDYAKKAGATIDLIIVGPDLYHYYEEKPLSQFNSALLEEQKFIFLSRDPSIESGLTKSNYYVMPCSPLKPSELTTAIGVMRELISCERNIKPIVNEPNQDIRENKTGLILVVDDQPTNRDVIQRQLNHLGYQCEMAVHGQEALHKWRNGSFDLVLTDCHMPVMDGYELAKQIRESERKDKTLGHTPIVAITANAMVEASEQCIASGMDDYLTKPVELKTLDQSIEKWMQLSPIPLEEKPSEEPSLEPEDVEVPTAKPPHDPICMSTLEQILGTRELSIVAPLLEGYWESVNEDIEKAEIALTNKSDGDLQQIAHAAKGAARSAGAEELADKFEVLQNTAHLKNWPELSDTLSSAKVELKRLQSYLVEHSIIEDTEVIYE</sequence>
<evidence type="ECO:0000256" key="9">
    <source>
        <dbReference type="ARBA" id="ARBA00022777"/>
    </source>
</evidence>
<comment type="catalytic activity">
    <reaction evidence="1">
        <text>ATP + protein L-histidine = ADP + protein N-phospho-L-histidine.</text>
        <dbReference type="EC" id="2.7.13.3"/>
    </reaction>
</comment>
<dbReference type="PROSITE" id="PS50109">
    <property type="entry name" value="HIS_KIN"/>
    <property type="match status" value="1"/>
</dbReference>
<dbReference type="PRINTS" id="PR00344">
    <property type="entry name" value="BCTRLSENSOR"/>
</dbReference>
<dbReference type="FunFam" id="1.10.287.130:FF:000002">
    <property type="entry name" value="Two-component osmosensing histidine kinase"/>
    <property type="match status" value="1"/>
</dbReference>
<dbReference type="Gene3D" id="3.30.565.10">
    <property type="entry name" value="Histidine kinase-like ATPase, C-terminal domain"/>
    <property type="match status" value="1"/>
</dbReference>
<dbReference type="InterPro" id="IPR036097">
    <property type="entry name" value="HisK_dim/P_sf"/>
</dbReference>
<dbReference type="PROSITE" id="PS50110">
    <property type="entry name" value="RESPONSE_REGULATORY"/>
    <property type="match status" value="1"/>
</dbReference>
<dbReference type="SUPFAM" id="SSF47384">
    <property type="entry name" value="Homodimeric domain of signal transducing histidine kinase"/>
    <property type="match status" value="1"/>
</dbReference>
<dbReference type="PANTHER" id="PTHR45339:SF1">
    <property type="entry name" value="HYBRID SIGNAL TRANSDUCTION HISTIDINE KINASE J"/>
    <property type="match status" value="1"/>
</dbReference>
<dbReference type="SMART" id="SM00086">
    <property type="entry name" value="PAC"/>
    <property type="match status" value="2"/>
</dbReference>
<keyword evidence="14" id="KW-0472">Membrane</keyword>
<dbReference type="InterPro" id="IPR011006">
    <property type="entry name" value="CheY-like_superfamily"/>
</dbReference>
<organism evidence="17">
    <name type="scientific">Vibrio coralliilyticus</name>
    <dbReference type="NCBI Taxonomy" id="190893"/>
    <lineage>
        <taxon>Bacteria</taxon>
        <taxon>Pseudomonadati</taxon>
        <taxon>Pseudomonadota</taxon>
        <taxon>Gammaproteobacteria</taxon>
        <taxon>Vibrionales</taxon>
        <taxon>Vibrionaceae</taxon>
        <taxon>Vibrio</taxon>
    </lineage>
</organism>
<dbReference type="Pfam" id="PF08447">
    <property type="entry name" value="PAS_3"/>
    <property type="match status" value="1"/>
</dbReference>
<dbReference type="Gene3D" id="1.10.287.130">
    <property type="match status" value="1"/>
</dbReference>
<dbReference type="CDD" id="cd00082">
    <property type="entry name" value="HisKA"/>
    <property type="match status" value="1"/>
</dbReference>
<evidence type="ECO:0000256" key="11">
    <source>
        <dbReference type="ARBA" id="ARBA00022840"/>
    </source>
</evidence>
<reference evidence="17" key="1">
    <citation type="journal article" date="2015" name="BMC Genomics">
        <title>Genome mining reveals unlocked bioactive potential of marine Gram-negative bacteria.</title>
        <authorList>
            <person name="Machado H."/>
            <person name="Sonnenschein E.C."/>
            <person name="Melchiorsen J."/>
            <person name="Gram L."/>
        </authorList>
    </citation>
    <scope>NUCLEOTIDE SEQUENCE</scope>
    <source>
        <strain evidence="17">S2052</strain>
    </source>
</reference>
<dbReference type="EMBL" id="JXXR01000011">
    <property type="protein sequence ID" value="KJY73195.1"/>
    <property type="molecule type" value="Genomic_DNA"/>
</dbReference>
<name>A0A837G8Q5_9VIBR</name>
<dbReference type="EC" id="2.7.13.3" evidence="3"/>
<dbReference type="Pfam" id="PF00512">
    <property type="entry name" value="HisKA"/>
    <property type="match status" value="1"/>
</dbReference>
<dbReference type="InterPro" id="IPR003661">
    <property type="entry name" value="HisK_dim/P_dom"/>
</dbReference>
<dbReference type="Pfam" id="PF13426">
    <property type="entry name" value="PAS_9"/>
    <property type="match status" value="2"/>
</dbReference>